<dbReference type="SUPFAM" id="SSF51658">
    <property type="entry name" value="Xylose isomerase-like"/>
    <property type="match status" value="1"/>
</dbReference>
<evidence type="ECO:0000313" key="3">
    <source>
        <dbReference type="EMBL" id="MFC6704103.1"/>
    </source>
</evidence>
<dbReference type="EMBL" id="JBHSWH010000001">
    <property type="protein sequence ID" value="MFC6704103.1"/>
    <property type="molecule type" value="Genomic_DNA"/>
</dbReference>
<keyword evidence="1" id="KW-0119">Carbohydrate metabolism</keyword>
<dbReference type="Pfam" id="PF01261">
    <property type="entry name" value="AP_endonuc_2"/>
    <property type="match status" value="1"/>
</dbReference>
<organism evidence="3 4">
    <name type="scientific">Flexivirga alba</name>
    <dbReference type="NCBI Taxonomy" id="702742"/>
    <lineage>
        <taxon>Bacteria</taxon>
        <taxon>Bacillati</taxon>
        <taxon>Actinomycetota</taxon>
        <taxon>Actinomycetes</taxon>
        <taxon>Micrococcales</taxon>
        <taxon>Dermacoccaceae</taxon>
        <taxon>Flexivirga</taxon>
    </lineage>
</organism>
<gene>
    <name evidence="3" type="ORF">ACFQDH_02150</name>
</gene>
<dbReference type="Proteomes" id="UP001596298">
    <property type="component" value="Unassembled WGS sequence"/>
</dbReference>
<protein>
    <submittedName>
        <fullName evidence="3">Sugar phosphate isomerase/epimerase family protein</fullName>
    </submittedName>
</protein>
<dbReference type="RefSeq" id="WP_382398026.1">
    <property type="nucleotide sequence ID" value="NZ_JBHSWH010000001.1"/>
</dbReference>
<dbReference type="InterPro" id="IPR036237">
    <property type="entry name" value="Xyl_isomerase-like_sf"/>
</dbReference>
<dbReference type="PANTHER" id="PTHR12110">
    <property type="entry name" value="HYDROXYPYRUVATE ISOMERASE"/>
    <property type="match status" value="1"/>
</dbReference>
<keyword evidence="3" id="KW-0413">Isomerase</keyword>
<accession>A0ABW2AB66</accession>
<comment type="caution">
    <text evidence="3">The sequence shown here is derived from an EMBL/GenBank/DDBJ whole genome shotgun (WGS) entry which is preliminary data.</text>
</comment>
<dbReference type="PANTHER" id="PTHR12110:SF47">
    <property type="match status" value="1"/>
</dbReference>
<reference evidence="4" key="1">
    <citation type="journal article" date="2019" name="Int. J. Syst. Evol. Microbiol.">
        <title>The Global Catalogue of Microorganisms (GCM) 10K type strain sequencing project: providing services to taxonomists for standard genome sequencing and annotation.</title>
        <authorList>
            <consortium name="The Broad Institute Genomics Platform"/>
            <consortium name="The Broad Institute Genome Sequencing Center for Infectious Disease"/>
            <person name="Wu L."/>
            <person name="Ma J."/>
        </authorList>
    </citation>
    <scope>NUCLEOTIDE SEQUENCE [LARGE SCALE GENOMIC DNA]</scope>
    <source>
        <strain evidence="4">CCUG 58127</strain>
    </source>
</reference>
<sequence length="269" mass="29550">MAPRLTLPQGRIALSTSSVYPLGVVDGFAMAERLGYDGVEVMIWTDPVSQESGALRKLVDHYGIPIVSVHAPTLLLTQRIWGPEPWPKIDNSVALAEEVGAQTVVVHPPFRWQREYAAEFTEGIAQRNTRTAVHITVENMFPWRARAREMQAYLPGWDPVELDYDHVTLDLSHTATAGSDAMQMAEDLGDRLAHIHLADGTGSFKDEHLVPGRGSQPCADLLESLAGRGYTGDVVLEVGTRKHSAEQRELDLAEALAFARLHFAAPAAR</sequence>
<feature type="domain" description="Xylose isomerase-like TIM barrel" evidence="2">
    <location>
        <begin position="28"/>
        <end position="260"/>
    </location>
</feature>
<dbReference type="InterPro" id="IPR013022">
    <property type="entry name" value="Xyl_isomerase-like_TIM-brl"/>
</dbReference>
<evidence type="ECO:0000313" key="4">
    <source>
        <dbReference type="Proteomes" id="UP001596298"/>
    </source>
</evidence>
<proteinExistence type="predicted"/>
<keyword evidence="4" id="KW-1185">Reference proteome</keyword>
<dbReference type="GO" id="GO:0016853">
    <property type="term" value="F:isomerase activity"/>
    <property type="evidence" value="ECO:0007669"/>
    <property type="project" value="UniProtKB-KW"/>
</dbReference>
<dbReference type="Gene3D" id="3.20.20.150">
    <property type="entry name" value="Divalent-metal-dependent TIM barrel enzymes"/>
    <property type="match status" value="1"/>
</dbReference>
<evidence type="ECO:0000259" key="2">
    <source>
        <dbReference type="Pfam" id="PF01261"/>
    </source>
</evidence>
<name>A0ABW2AB66_9MICO</name>
<dbReference type="InterPro" id="IPR050312">
    <property type="entry name" value="IolE/XylAMocC-like"/>
</dbReference>
<evidence type="ECO:0000256" key="1">
    <source>
        <dbReference type="ARBA" id="ARBA00023277"/>
    </source>
</evidence>